<sequence>MEKLKALSFTSKDTCDVKIGSIPQEGIFRYVYSLETTIEKKDDTTSVSFITTNLPKHKLTVYLRNLEEVIQTSETIFYLKIQSRPALFSEVQVMSQIRWQQEDLHKFNPEEDYVVFLSFPVNLVIRVEFSKYSEKFDKYLDLTKCNLIPSEIIDISYEDYPYPDFTAILNQAETWQLKYMILVLITNRQMQLADLTTENMYLINSSENSIGILEEIYLNYQNFSVEVFKEYMEEGVISTRFHEDNANKIAVRKMHLTPSAIIFDPPEVDVSNRVTRKFTDIHEDYYLRVVIEDESSEKKIWSNCSGLLMKFKSFLQSFNIAGQNYQFLGFSNSQMKNHSCWMIAIESGYTADEIRNQLGDFSRCKNNSKYASRLGLCFSGTYRTIQMNRKSIPDIERNNYCFTDGVGKISRICMDNAKSILGIRSEENVSALQVRIGGCKGVLTLNNNCDEVEVRPSMDKFDSQDSYLEVCSISAYRQGYLNRQIILLLSGLGVKDSVFLKLQENMIRELENALENEEEALKLIGRHDKDPNICALRYMLTNGIKIIDEPFLQRMLTALYQSRLSDIRNKARIAAPDSLILIGVVDEHCILEYGQAFVFPSKDPGPVVGKIVIAKNPCLHPGDIRVLNAINVPELHYLKDVLVFPQKGPRPHPNECSGSDLDGDMYFISWNQELMPVIENEAPMDYTAPPEKIEKPSIDGVIDFFIKYMESENLGNIANTHLARADRDGIYDRKVLDLAQLHSKAVDYPKTGVPASIPQEHRVTEWPDYMDKPEGKSYKSKHVIGQMYREIVDKKIKDFIPLADNRYLKFGYENWINEARILYKKYSKELRKLMRNYDTSSEFYFLTYQPGDKLGKHTKVDNRLKMQDLIKDLFDNMTAEFESLANGPEEQEMLASACYWVCYSREKRKGKPIYKFLSFPWIFYRHLI</sequence>
<evidence type="ECO:0000256" key="4">
    <source>
        <dbReference type="ARBA" id="ARBA00022695"/>
    </source>
</evidence>
<dbReference type="PANTHER" id="PTHR23079:SF55">
    <property type="entry name" value="RNA-DIRECTED RNA POLYMERASE"/>
    <property type="match status" value="1"/>
</dbReference>
<evidence type="ECO:0000313" key="12">
    <source>
        <dbReference type="EMBL" id="AIA82431.1"/>
    </source>
</evidence>
<keyword evidence="5 8" id="KW-0694">RNA-binding</keyword>
<dbReference type="InterPro" id="IPR058752">
    <property type="entry name" value="RDRP_C_head"/>
</dbReference>
<dbReference type="OrthoDB" id="412229at2759"/>
<feature type="coiled-coil region" evidence="9">
    <location>
        <begin position="500"/>
        <end position="527"/>
    </location>
</feature>
<dbReference type="GO" id="GO:0031380">
    <property type="term" value="C:nuclear RNA-directed RNA polymerase complex"/>
    <property type="evidence" value="ECO:0007669"/>
    <property type="project" value="TreeGrafter"/>
</dbReference>
<evidence type="ECO:0000259" key="10">
    <source>
        <dbReference type="Pfam" id="PF05183"/>
    </source>
</evidence>
<dbReference type="Pfam" id="PF05183">
    <property type="entry name" value="RdRP"/>
    <property type="match status" value="1"/>
</dbReference>
<dbReference type="GO" id="GO:0030422">
    <property type="term" value="P:siRNA processing"/>
    <property type="evidence" value="ECO:0007669"/>
    <property type="project" value="TreeGrafter"/>
</dbReference>
<comment type="catalytic activity">
    <reaction evidence="7 8">
        <text>RNA(n) + a ribonucleoside 5'-triphosphate = RNA(n+1) + diphosphate</text>
        <dbReference type="Rhea" id="RHEA:21248"/>
        <dbReference type="Rhea" id="RHEA-COMP:14527"/>
        <dbReference type="Rhea" id="RHEA-COMP:17342"/>
        <dbReference type="ChEBI" id="CHEBI:33019"/>
        <dbReference type="ChEBI" id="CHEBI:61557"/>
        <dbReference type="ChEBI" id="CHEBI:140395"/>
        <dbReference type="EC" id="2.7.7.48"/>
    </reaction>
</comment>
<dbReference type="GO" id="GO:0003723">
    <property type="term" value="F:RNA binding"/>
    <property type="evidence" value="ECO:0007669"/>
    <property type="project" value="UniProtKB-KW"/>
</dbReference>
<keyword evidence="4 8" id="KW-0548">Nucleotidyltransferase</keyword>
<proteinExistence type="inferred from homology"/>
<dbReference type="EMBL" id="KJ649685">
    <property type="protein sequence ID" value="AIA82431.1"/>
    <property type="molecule type" value="Genomic_DNA"/>
</dbReference>
<accession>A0A060BK53</accession>
<comment type="similarity">
    <text evidence="1 8">Belongs to the RdRP family.</text>
</comment>
<dbReference type="AlphaFoldDB" id="A0A060BK53"/>
<feature type="domain" description="RDRP C-terminal head" evidence="11">
    <location>
        <begin position="811"/>
        <end position="928"/>
    </location>
</feature>
<keyword evidence="9" id="KW-0175">Coiled coil</keyword>
<gene>
    <name evidence="12" type="primary">RdRP04</name>
    <name evidence="13" type="ORF">SteCoe_18644</name>
</gene>
<dbReference type="EMBL" id="MPUH01000399">
    <property type="protein sequence ID" value="OMJ80988.1"/>
    <property type="molecule type" value="Genomic_DNA"/>
</dbReference>
<evidence type="ECO:0000256" key="1">
    <source>
        <dbReference type="ARBA" id="ARBA00005762"/>
    </source>
</evidence>
<dbReference type="GO" id="GO:0003968">
    <property type="term" value="F:RNA-directed RNA polymerase activity"/>
    <property type="evidence" value="ECO:0007669"/>
    <property type="project" value="UniProtKB-KW"/>
</dbReference>
<keyword evidence="14" id="KW-1185">Reference proteome</keyword>
<evidence type="ECO:0000313" key="13">
    <source>
        <dbReference type="EMBL" id="OMJ80988.1"/>
    </source>
</evidence>
<evidence type="ECO:0000256" key="7">
    <source>
        <dbReference type="ARBA" id="ARBA00048744"/>
    </source>
</evidence>
<dbReference type="Pfam" id="PF26253">
    <property type="entry name" value="RdRP_head"/>
    <property type="match status" value="1"/>
</dbReference>
<protein>
    <recommendedName>
        <fullName evidence="8">RNA-dependent RNA polymerase</fullName>
        <ecNumber evidence="8">2.7.7.48</ecNumber>
    </recommendedName>
</protein>
<reference evidence="13 14" key="2">
    <citation type="submission" date="2016-11" db="EMBL/GenBank/DDBJ databases">
        <title>The macronuclear genome of Stentor coeruleus: a giant cell with tiny introns.</title>
        <authorList>
            <person name="Slabodnick M."/>
            <person name="Ruby J.G."/>
            <person name="Reiff S.B."/>
            <person name="Swart E.C."/>
            <person name="Gosai S."/>
            <person name="Prabakaran S."/>
            <person name="Witkowska E."/>
            <person name="Larue G.E."/>
            <person name="Fisher S."/>
            <person name="Freeman R.M."/>
            <person name="Gunawardena J."/>
            <person name="Chu W."/>
            <person name="Stover N.A."/>
            <person name="Gregory B.D."/>
            <person name="Nowacki M."/>
            <person name="Derisi J."/>
            <person name="Roy S.W."/>
            <person name="Marshall W.F."/>
            <person name="Sood P."/>
        </authorList>
    </citation>
    <scope>NUCLEOTIDE SEQUENCE [LARGE SCALE GENOMIC DNA]</scope>
    <source>
        <strain evidence="13">WM001</strain>
    </source>
</reference>
<dbReference type="InterPro" id="IPR057596">
    <property type="entry name" value="RDRP_core"/>
</dbReference>
<dbReference type="Proteomes" id="UP000187209">
    <property type="component" value="Unassembled WGS sequence"/>
</dbReference>
<keyword evidence="6" id="KW-0943">RNA-mediated gene silencing</keyword>
<evidence type="ECO:0000256" key="3">
    <source>
        <dbReference type="ARBA" id="ARBA00022679"/>
    </source>
</evidence>
<dbReference type="EC" id="2.7.7.48" evidence="8"/>
<dbReference type="PANTHER" id="PTHR23079">
    <property type="entry name" value="RNA-DEPENDENT RNA POLYMERASE"/>
    <property type="match status" value="1"/>
</dbReference>
<name>A0A060BK53_9CILI</name>
<evidence type="ECO:0000256" key="8">
    <source>
        <dbReference type="RuleBase" id="RU363098"/>
    </source>
</evidence>
<keyword evidence="3 8" id="KW-0808">Transferase</keyword>
<evidence type="ECO:0000256" key="2">
    <source>
        <dbReference type="ARBA" id="ARBA00022484"/>
    </source>
</evidence>
<evidence type="ECO:0000256" key="6">
    <source>
        <dbReference type="ARBA" id="ARBA00023158"/>
    </source>
</evidence>
<evidence type="ECO:0000256" key="5">
    <source>
        <dbReference type="ARBA" id="ARBA00022884"/>
    </source>
</evidence>
<keyword evidence="2 8" id="KW-0696">RNA-directed RNA polymerase</keyword>
<evidence type="ECO:0000259" key="11">
    <source>
        <dbReference type="Pfam" id="PF26253"/>
    </source>
</evidence>
<organism evidence="12">
    <name type="scientific">Stentor coeruleus</name>
    <dbReference type="NCBI Taxonomy" id="5963"/>
    <lineage>
        <taxon>Eukaryota</taxon>
        <taxon>Sar</taxon>
        <taxon>Alveolata</taxon>
        <taxon>Ciliophora</taxon>
        <taxon>Postciliodesmatophora</taxon>
        <taxon>Heterotrichea</taxon>
        <taxon>Heterotrichida</taxon>
        <taxon>Stentoridae</taxon>
        <taxon>Stentor</taxon>
    </lineage>
</organism>
<feature type="domain" description="RDRP core" evidence="10">
    <location>
        <begin position="256"/>
        <end position="791"/>
    </location>
</feature>
<evidence type="ECO:0000313" key="14">
    <source>
        <dbReference type="Proteomes" id="UP000187209"/>
    </source>
</evidence>
<dbReference type="InterPro" id="IPR007855">
    <property type="entry name" value="RDRP"/>
</dbReference>
<reference evidence="12" key="1">
    <citation type="journal article" date="2014" name="PLoS Biol.">
        <title>The kinase regulator mob1 acts as a patterning protein for stentor morphogenesis.</title>
        <authorList>
            <person name="Slabodnick M.M."/>
            <person name="Ruby J.G."/>
            <person name="Dunn J.G."/>
            <person name="Feldman J.L."/>
            <person name="DeRisi J.L."/>
            <person name="Marshall W.F."/>
        </authorList>
    </citation>
    <scope>NUCLEOTIDE SEQUENCE</scope>
</reference>
<evidence type="ECO:0000256" key="9">
    <source>
        <dbReference type="SAM" id="Coils"/>
    </source>
</evidence>